<dbReference type="EC" id="2.3.1.8" evidence="4"/>
<dbReference type="PATRIC" id="fig|1408281.3.peg.1312"/>
<dbReference type="InterPro" id="IPR050500">
    <property type="entry name" value="Phos_Acetyltrans/Butyryltrans"/>
</dbReference>
<proteinExistence type="inferred from homology"/>
<dbReference type="InterPro" id="IPR002505">
    <property type="entry name" value="PTA_PTB"/>
</dbReference>
<dbReference type="Pfam" id="PF01515">
    <property type="entry name" value="PTA_PTB"/>
    <property type="match status" value="1"/>
</dbReference>
<dbReference type="PANTHER" id="PTHR43356">
    <property type="entry name" value="PHOSPHATE ACETYLTRANSFERASE"/>
    <property type="match status" value="1"/>
</dbReference>
<dbReference type="InterPro" id="IPR042113">
    <property type="entry name" value="P_AcTrfase_dom1"/>
</dbReference>
<comment type="pathway">
    <text evidence="2">Metabolic intermediate biosynthesis; acetyl-CoA biosynthesis; acetyl-CoA from acetate: step 2/2.</text>
</comment>
<feature type="domain" description="Phosphate acetyl/butaryl transferase" evidence="9">
    <location>
        <begin position="4"/>
        <end position="330"/>
    </location>
</feature>
<dbReference type="PANTHER" id="PTHR43356:SF3">
    <property type="entry name" value="PHOSPHATE ACETYLTRANSFERASE"/>
    <property type="match status" value="1"/>
</dbReference>
<accession>A0A0G3WLA5</accession>
<protein>
    <recommendedName>
        <fullName evidence="5">Phosphate acetyltransferase</fullName>
        <ecNumber evidence="4">2.3.1.8</ecNumber>
    </recommendedName>
    <alternativeName>
        <fullName evidence="8">Phosphotransacetylase</fullName>
    </alternativeName>
</protein>
<keyword evidence="6 10" id="KW-0808">Transferase</keyword>
<evidence type="ECO:0000256" key="6">
    <source>
        <dbReference type="ARBA" id="ARBA00022679"/>
    </source>
</evidence>
<dbReference type="NCBIfam" id="TIGR00651">
    <property type="entry name" value="pta"/>
    <property type="match status" value="1"/>
</dbReference>
<evidence type="ECO:0000256" key="7">
    <source>
        <dbReference type="ARBA" id="ARBA00023315"/>
    </source>
</evidence>
<dbReference type="NCBIfam" id="NF007233">
    <property type="entry name" value="PRK09653.1"/>
    <property type="match status" value="1"/>
</dbReference>
<keyword evidence="11" id="KW-1185">Reference proteome</keyword>
<evidence type="ECO:0000313" key="11">
    <source>
        <dbReference type="Proteomes" id="UP000035337"/>
    </source>
</evidence>
<dbReference type="STRING" id="1408281.Epro_1268"/>
<dbReference type="SUPFAM" id="SSF53659">
    <property type="entry name" value="Isocitrate/Isopropylmalate dehydrogenase-like"/>
    <property type="match status" value="1"/>
</dbReference>
<dbReference type="OrthoDB" id="9805787at2"/>
<dbReference type="Gene3D" id="3.40.50.10750">
    <property type="entry name" value="Isocitrate/Isopropylmalate dehydrogenase-like"/>
    <property type="match status" value="1"/>
</dbReference>
<dbReference type="PIRSF" id="PIRSF000428">
    <property type="entry name" value="P_Ac_trans"/>
    <property type="match status" value="1"/>
</dbReference>
<organism evidence="10 11">
    <name type="scientific">Endomicrobium proavitum</name>
    <dbReference type="NCBI Taxonomy" id="1408281"/>
    <lineage>
        <taxon>Bacteria</taxon>
        <taxon>Pseudomonadati</taxon>
        <taxon>Elusimicrobiota</taxon>
        <taxon>Endomicrobiia</taxon>
        <taxon>Endomicrobiales</taxon>
        <taxon>Endomicrobiaceae</taxon>
        <taxon>Endomicrobium</taxon>
    </lineage>
</organism>
<keyword evidence="7" id="KW-0012">Acyltransferase</keyword>
<dbReference type="InterPro" id="IPR042112">
    <property type="entry name" value="P_AcTrfase_dom2"/>
</dbReference>
<dbReference type="Gene3D" id="3.40.50.10950">
    <property type="match status" value="1"/>
</dbReference>
<evidence type="ECO:0000256" key="3">
    <source>
        <dbReference type="ARBA" id="ARBA00005656"/>
    </source>
</evidence>
<evidence type="ECO:0000256" key="2">
    <source>
        <dbReference type="ARBA" id="ARBA00004989"/>
    </source>
</evidence>
<evidence type="ECO:0000259" key="9">
    <source>
        <dbReference type="Pfam" id="PF01515"/>
    </source>
</evidence>
<reference evidence="10 11" key="1">
    <citation type="submission" date="2014-09" db="EMBL/GenBank/DDBJ databases">
        <title>Complete genome sequence of Endomicrobium proavitum.</title>
        <authorList>
            <person name="Zheng H."/>
        </authorList>
    </citation>
    <scope>NUCLEOTIDE SEQUENCE [LARGE SCALE GENOMIC DNA]</scope>
    <source>
        <strain evidence="10 11">Rsa215</strain>
    </source>
</reference>
<dbReference type="EMBL" id="CP009498">
    <property type="protein sequence ID" value="AKL98647.1"/>
    <property type="molecule type" value="Genomic_DNA"/>
</dbReference>
<evidence type="ECO:0000313" key="10">
    <source>
        <dbReference type="EMBL" id="AKL98647.1"/>
    </source>
</evidence>
<dbReference type="KEGG" id="epo:Epro_1268"/>
<comment type="catalytic activity">
    <reaction evidence="1">
        <text>acetyl-CoA + phosphate = acetyl phosphate + CoA</text>
        <dbReference type="Rhea" id="RHEA:19521"/>
        <dbReference type="ChEBI" id="CHEBI:22191"/>
        <dbReference type="ChEBI" id="CHEBI:43474"/>
        <dbReference type="ChEBI" id="CHEBI:57287"/>
        <dbReference type="ChEBI" id="CHEBI:57288"/>
        <dbReference type="EC" id="2.3.1.8"/>
    </reaction>
</comment>
<evidence type="ECO:0000256" key="8">
    <source>
        <dbReference type="ARBA" id="ARBA00031108"/>
    </source>
</evidence>
<dbReference type="GO" id="GO:0008959">
    <property type="term" value="F:phosphate acetyltransferase activity"/>
    <property type="evidence" value="ECO:0007669"/>
    <property type="project" value="UniProtKB-EC"/>
</dbReference>
<evidence type="ECO:0000256" key="4">
    <source>
        <dbReference type="ARBA" id="ARBA00012707"/>
    </source>
</evidence>
<evidence type="ECO:0000256" key="1">
    <source>
        <dbReference type="ARBA" id="ARBA00000705"/>
    </source>
</evidence>
<gene>
    <name evidence="10" type="primary">pta</name>
    <name evidence="10" type="ORF">Epro_1268</name>
</gene>
<dbReference type="InterPro" id="IPR012147">
    <property type="entry name" value="P_Ac_Bu_trans"/>
</dbReference>
<evidence type="ECO:0000256" key="5">
    <source>
        <dbReference type="ARBA" id="ARBA00021528"/>
    </source>
</evidence>
<comment type="similarity">
    <text evidence="3">Belongs to the phosphate acetyltransferase and butyryltransferase family.</text>
</comment>
<dbReference type="RefSeq" id="WP_052571381.1">
    <property type="nucleotide sequence ID" value="NZ_CP009498.1"/>
</dbReference>
<dbReference type="AlphaFoldDB" id="A0A0G3WLA5"/>
<dbReference type="Proteomes" id="UP000035337">
    <property type="component" value="Chromosome"/>
</dbReference>
<sequence length="336" mass="36187">MDIRNHILNLAKKINGTVILPESADARVLTAAQLLVKEGIAKVVLPAQDVEAVKKAAADANVDISKMEVVKIDRALLDEKKVEAFVAARSKKGMTPEDALKLLNHPLYFSMMYLKSGKANACVCGAVYDTADVLRSSIHVVGTAEGIKYVSSYFLMIPPEGHKVVKEPVLFADCGVNPDPDALGLKDISVSTAQNFKKLFPNRNANVALLSFSTKGSAKNQMLQKVIDATHLLKEHFKDDKTVNVDGELQFDAAIMPEVGKRKAPDSAVAGKANIFVFPDLNAGNIGYKMAERLGEFQALGPIIQGLALPVSDLSRGSKADDIYLVSAIMLLQSGK</sequence>
<dbReference type="InterPro" id="IPR004614">
    <property type="entry name" value="P_AcTrfase"/>
</dbReference>
<name>A0A0G3WLA5_9BACT</name>